<keyword evidence="1" id="KW-0479">Metal-binding</keyword>
<dbReference type="PROSITE" id="PS00028">
    <property type="entry name" value="ZINC_FINGER_C2H2_1"/>
    <property type="match status" value="1"/>
</dbReference>
<feature type="non-terminal residue" evidence="6">
    <location>
        <position position="1"/>
    </location>
</feature>
<feature type="domain" description="C2H2-type" evidence="5">
    <location>
        <begin position="41"/>
        <end position="68"/>
    </location>
</feature>
<dbReference type="EMBL" id="GECU01025055">
    <property type="protein sequence ID" value="JAS82651.1"/>
    <property type="molecule type" value="Transcribed_RNA"/>
</dbReference>
<dbReference type="PROSITE" id="PS50157">
    <property type="entry name" value="ZINC_FINGER_C2H2_2"/>
    <property type="match status" value="2"/>
</dbReference>
<reference evidence="6" key="1">
    <citation type="submission" date="2015-11" db="EMBL/GenBank/DDBJ databases">
        <title>De novo transcriptome assembly of four potential Pierce s Disease insect vectors from Arizona vineyards.</title>
        <authorList>
            <person name="Tassone E.E."/>
        </authorList>
    </citation>
    <scope>NUCLEOTIDE SEQUENCE</scope>
</reference>
<dbReference type="InterPro" id="IPR036236">
    <property type="entry name" value="Znf_C2H2_sf"/>
</dbReference>
<dbReference type="InterPro" id="IPR013087">
    <property type="entry name" value="Znf_C2H2_type"/>
</dbReference>
<feature type="domain" description="C2H2-type" evidence="5">
    <location>
        <begin position="70"/>
        <end position="98"/>
    </location>
</feature>
<evidence type="ECO:0000256" key="1">
    <source>
        <dbReference type="ARBA" id="ARBA00022723"/>
    </source>
</evidence>
<dbReference type="GO" id="GO:0005634">
    <property type="term" value="C:nucleus"/>
    <property type="evidence" value="ECO:0007669"/>
    <property type="project" value="UniProtKB-ARBA"/>
</dbReference>
<evidence type="ECO:0000256" key="4">
    <source>
        <dbReference type="PROSITE-ProRule" id="PRU00042"/>
    </source>
</evidence>
<proteinExistence type="predicted"/>
<dbReference type="SMART" id="SM00355">
    <property type="entry name" value="ZnF_C2H2"/>
    <property type="match status" value="2"/>
</dbReference>
<dbReference type="SUPFAM" id="SSF57667">
    <property type="entry name" value="beta-beta-alpha zinc fingers"/>
    <property type="match status" value="1"/>
</dbReference>
<evidence type="ECO:0000313" key="6">
    <source>
        <dbReference type="EMBL" id="JAS82651.1"/>
    </source>
</evidence>
<dbReference type="FunFam" id="3.30.160.60:FF:000446">
    <property type="entry name" value="Zinc finger protein"/>
    <property type="match status" value="1"/>
</dbReference>
<evidence type="ECO:0000256" key="2">
    <source>
        <dbReference type="ARBA" id="ARBA00022771"/>
    </source>
</evidence>
<evidence type="ECO:0000256" key="3">
    <source>
        <dbReference type="ARBA" id="ARBA00022833"/>
    </source>
</evidence>
<keyword evidence="2 4" id="KW-0863">Zinc-finger</keyword>
<dbReference type="Pfam" id="PF00096">
    <property type="entry name" value="zf-C2H2"/>
    <property type="match status" value="2"/>
</dbReference>
<protein>
    <recommendedName>
        <fullName evidence="5">C2H2-type domain-containing protein</fullName>
    </recommendedName>
</protein>
<dbReference type="Gene3D" id="3.30.160.60">
    <property type="entry name" value="Classic Zinc Finger"/>
    <property type="match status" value="1"/>
</dbReference>
<name>A0A1B6I6U8_9HEMI</name>
<dbReference type="AlphaFoldDB" id="A0A1B6I6U8"/>
<keyword evidence="3" id="KW-0862">Zinc</keyword>
<accession>A0A1B6I6U8</accession>
<organism evidence="6">
    <name type="scientific">Homalodisca liturata</name>
    <dbReference type="NCBI Taxonomy" id="320908"/>
    <lineage>
        <taxon>Eukaryota</taxon>
        <taxon>Metazoa</taxon>
        <taxon>Ecdysozoa</taxon>
        <taxon>Arthropoda</taxon>
        <taxon>Hexapoda</taxon>
        <taxon>Insecta</taxon>
        <taxon>Pterygota</taxon>
        <taxon>Neoptera</taxon>
        <taxon>Paraneoptera</taxon>
        <taxon>Hemiptera</taxon>
        <taxon>Auchenorrhyncha</taxon>
        <taxon>Membracoidea</taxon>
        <taxon>Cicadellidae</taxon>
        <taxon>Cicadellinae</taxon>
        <taxon>Proconiini</taxon>
        <taxon>Homalodisca</taxon>
    </lineage>
</organism>
<evidence type="ECO:0000259" key="5">
    <source>
        <dbReference type="PROSITE" id="PS50157"/>
    </source>
</evidence>
<dbReference type="GO" id="GO:0008270">
    <property type="term" value="F:zinc ion binding"/>
    <property type="evidence" value="ECO:0007669"/>
    <property type="project" value="UniProtKB-KW"/>
</dbReference>
<sequence length="111" mass="12848">TAAANNSQDYEDDAVLERQVEFIEAMFPTRRSPGRHRPPHFPCVQCGKIYKYKKGLWAHLKFECGKPPQFECPICKKMFNQKSNLVTHLKKWHDLEYGILYPTGCSMGINS</sequence>
<gene>
    <name evidence="6" type="ORF">g.4012</name>
</gene>